<gene>
    <name evidence="1" type="ORF">EZS28_030405</name>
</gene>
<comment type="caution">
    <text evidence="1">The sequence shown here is derived from an EMBL/GenBank/DDBJ whole genome shotgun (WGS) entry which is preliminary data.</text>
</comment>
<sequence length="211" mass="24814">MPRNKKANNSIGYNGQAWWENSSNRKWRCGKENYVGYFVEGWHVRDGIVDCCDGSDEDLSKLYENDKKLALNSTLNVKTQDNKAKQDECLTQFVGMKFEGDDGIIHYSIDFGQIVTLEDGEEFRIKMELMEYEYIYERKLTELFIPCVCEDGAYEILLDALNSFISEDEVYQQDQETIENQISLMTRYRSMDRINQKVKQMKKKEKQNIII</sequence>
<dbReference type="EMBL" id="SNRW01012255">
    <property type="protein sequence ID" value="KAA6374067.1"/>
    <property type="molecule type" value="Genomic_DNA"/>
</dbReference>
<dbReference type="OrthoDB" id="28322at2759"/>
<name>A0A5J4UUJ7_9EUKA</name>
<dbReference type="AlphaFoldDB" id="A0A5J4UUJ7"/>
<reference evidence="1 2" key="1">
    <citation type="submission" date="2019-03" db="EMBL/GenBank/DDBJ databases">
        <title>Single cell metagenomics reveals metabolic interactions within the superorganism composed of flagellate Streblomastix strix and complex community of Bacteroidetes bacteria on its surface.</title>
        <authorList>
            <person name="Treitli S.C."/>
            <person name="Kolisko M."/>
            <person name="Husnik F."/>
            <person name="Keeling P."/>
            <person name="Hampl V."/>
        </authorList>
    </citation>
    <scope>NUCLEOTIDE SEQUENCE [LARGE SCALE GENOMIC DNA]</scope>
    <source>
        <strain evidence="1">ST1C</strain>
    </source>
</reference>
<evidence type="ECO:0000313" key="2">
    <source>
        <dbReference type="Proteomes" id="UP000324800"/>
    </source>
</evidence>
<dbReference type="Proteomes" id="UP000324800">
    <property type="component" value="Unassembled WGS sequence"/>
</dbReference>
<organism evidence="1 2">
    <name type="scientific">Streblomastix strix</name>
    <dbReference type="NCBI Taxonomy" id="222440"/>
    <lineage>
        <taxon>Eukaryota</taxon>
        <taxon>Metamonada</taxon>
        <taxon>Preaxostyla</taxon>
        <taxon>Oxymonadida</taxon>
        <taxon>Streblomastigidae</taxon>
        <taxon>Streblomastix</taxon>
    </lineage>
</organism>
<protein>
    <submittedName>
        <fullName evidence="1">Uncharacterized protein</fullName>
    </submittedName>
</protein>
<evidence type="ECO:0000313" key="1">
    <source>
        <dbReference type="EMBL" id="KAA6374067.1"/>
    </source>
</evidence>
<accession>A0A5J4UUJ7</accession>
<proteinExistence type="predicted"/>